<evidence type="ECO:0000259" key="2">
    <source>
        <dbReference type="Pfam" id="PF02481"/>
    </source>
</evidence>
<reference evidence="5" key="1">
    <citation type="journal article" date="2019" name="Int. J. Syst. Evol. Microbiol.">
        <title>The Global Catalogue of Microorganisms (GCM) 10K type strain sequencing project: providing services to taxonomists for standard genome sequencing and annotation.</title>
        <authorList>
            <consortium name="The Broad Institute Genomics Platform"/>
            <consortium name="The Broad Institute Genome Sequencing Center for Infectious Disease"/>
            <person name="Wu L."/>
            <person name="Ma J."/>
        </authorList>
    </citation>
    <scope>NUCLEOTIDE SEQUENCE [LARGE SCALE GENOMIC DNA]</scope>
    <source>
        <strain evidence="5">KCTC 42255</strain>
    </source>
</reference>
<name>A0ABW5SFV9_9FLAO</name>
<dbReference type="InterPro" id="IPR003488">
    <property type="entry name" value="DprA"/>
</dbReference>
<evidence type="ECO:0000256" key="1">
    <source>
        <dbReference type="ARBA" id="ARBA00006525"/>
    </source>
</evidence>
<sequence>MTENELLYTLALQRVNGIGDILAKKLLKIFGKPEAIFKASRKDFESLDGFGDFRVEAILEGETLSRAEEELQFIRKNNIKPIYFEDDDYPSLLKHCVDSPILLFTQGDFNINNKRMLSIVGTRQVTNHGIAFCESLLEALKPLNPVIVSGFAYGVDIAAHKAAVKNNLQTIACLAHGLDTIYPKTHSCYMPDILKHGGFFTDFWSNANFDRKNFIRRNRIIAGLSEATIVIESAEKGGSLITAEIANSYNREVFAVPGRTTDSMSIGCNKLIKTHQARLLTGVEDLIYQLNWDVKEKPIQTQLFVDLEGEEKRVYETLKSMGKAEVDNLALNCELPTFKLNPILLNLELKGVLRPLPGKLFEVI</sequence>
<dbReference type="Proteomes" id="UP001597357">
    <property type="component" value="Unassembled WGS sequence"/>
</dbReference>
<evidence type="ECO:0000313" key="5">
    <source>
        <dbReference type="Proteomes" id="UP001597357"/>
    </source>
</evidence>
<dbReference type="InterPro" id="IPR057666">
    <property type="entry name" value="DrpA_SLOG"/>
</dbReference>
<gene>
    <name evidence="4" type="primary">dprA</name>
    <name evidence="4" type="ORF">ACFSQ0_08550</name>
</gene>
<comment type="caution">
    <text evidence="4">The sequence shown here is derived from an EMBL/GenBank/DDBJ whole genome shotgun (WGS) entry which is preliminary data.</text>
</comment>
<dbReference type="Pfam" id="PF02481">
    <property type="entry name" value="DNA_processg_A"/>
    <property type="match status" value="1"/>
</dbReference>
<evidence type="ECO:0000313" key="4">
    <source>
        <dbReference type="EMBL" id="MFD2698038.1"/>
    </source>
</evidence>
<dbReference type="PANTHER" id="PTHR43022:SF1">
    <property type="entry name" value="PROTEIN SMF"/>
    <property type="match status" value="1"/>
</dbReference>
<comment type="similarity">
    <text evidence="1">Belongs to the DprA/Smf family.</text>
</comment>
<dbReference type="RefSeq" id="WP_379046946.1">
    <property type="nucleotide sequence ID" value="NZ_JBHULZ010000041.1"/>
</dbReference>
<feature type="domain" description="Smf/DprA SLOG" evidence="2">
    <location>
        <begin position="82"/>
        <end position="290"/>
    </location>
</feature>
<dbReference type="NCBIfam" id="TIGR00732">
    <property type="entry name" value="dprA"/>
    <property type="match status" value="1"/>
</dbReference>
<organism evidence="4 5">
    <name type="scientific">Mesonia sediminis</name>
    <dbReference type="NCBI Taxonomy" id="1703946"/>
    <lineage>
        <taxon>Bacteria</taxon>
        <taxon>Pseudomonadati</taxon>
        <taxon>Bacteroidota</taxon>
        <taxon>Flavobacteriia</taxon>
        <taxon>Flavobacteriales</taxon>
        <taxon>Flavobacteriaceae</taxon>
        <taxon>Mesonia</taxon>
    </lineage>
</organism>
<dbReference type="Pfam" id="PF14520">
    <property type="entry name" value="HHH_5"/>
    <property type="match status" value="1"/>
</dbReference>
<dbReference type="InterPro" id="IPR041614">
    <property type="entry name" value="DprA_WH"/>
</dbReference>
<protein>
    <submittedName>
        <fullName evidence="4">DNA-processing protein DprA</fullName>
    </submittedName>
</protein>
<dbReference type="Pfam" id="PF17782">
    <property type="entry name" value="WHD_DprA"/>
    <property type="match status" value="1"/>
</dbReference>
<dbReference type="SUPFAM" id="SSF102405">
    <property type="entry name" value="MCP/YpsA-like"/>
    <property type="match status" value="1"/>
</dbReference>
<dbReference type="Gene3D" id="1.10.10.10">
    <property type="entry name" value="Winged helix-like DNA-binding domain superfamily/Winged helix DNA-binding domain"/>
    <property type="match status" value="1"/>
</dbReference>
<dbReference type="InterPro" id="IPR010994">
    <property type="entry name" value="RuvA_2-like"/>
</dbReference>
<dbReference type="EMBL" id="JBHULZ010000041">
    <property type="protein sequence ID" value="MFD2698038.1"/>
    <property type="molecule type" value="Genomic_DNA"/>
</dbReference>
<dbReference type="Gene3D" id="3.40.50.450">
    <property type="match status" value="1"/>
</dbReference>
<proteinExistence type="inferred from homology"/>
<dbReference type="InterPro" id="IPR036388">
    <property type="entry name" value="WH-like_DNA-bd_sf"/>
</dbReference>
<dbReference type="PANTHER" id="PTHR43022">
    <property type="entry name" value="PROTEIN SMF"/>
    <property type="match status" value="1"/>
</dbReference>
<feature type="domain" description="DprA winged helix" evidence="3">
    <location>
        <begin position="306"/>
        <end position="359"/>
    </location>
</feature>
<dbReference type="SUPFAM" id="SSF47781">
    <property type="entry name" value="RuvA domain 2-like"/>
    <property type="match status" value="1"/>
</dbReference>
<evidence type="ECO:0000259" key="3">
    <source>
        <dbReference type="Pfam" id="PF17782"/>
    </source>
</evidence>
<keyword evidence="5" id="KW-1185">Reference proteome</keyword>
<accession>A0ABW5SFV9</accession>